<dbReference type="GO" id="GO:0015833">
    <property type="term" value="P:peptide transport"/>
    <property type="evidence" value="ECO:0007669"/>
    <property type="project" value="TreeGrafter"/>
</dbReference>
<evidence type="ECO:0000313" key="3">
    <source>
        <dbReference type="EMBL" id="KAA9086661.1"/>
    </source>
</evidence>
<dbReference type="PIRSF" id="PIRSF002741">
    <property type="entry name" value="MppA"/>
    <property type="match status" value="1"/>
</dbReference>
<evidence type="ECO:0000259" key="2">
    <source>
        <dbReference type="Pfam" id="PF00496"/>
    </source>
</evidence>
<dbReference type="InterPro" id="IPR030678">
    <property type="entry name" value="Peptide/Ni-bd"/>
</dbReference>
<dbReference type="PROSITE" id="PS51257">
    <property type="entry name" value="PROKAR_LIPOPROTEIN"/>
    <property type="match status" value="1"/>
</dbReference>
<dbReference type="AlphaFoldDB" id="A0A5J5IRI0"/>
<dbReference type="GO" id="GO:1904680">
    <property type="term" value="F:peptide transmembrane transporter activity"/>
    <property type="evidence" value="ECO:0007669"/>
    <property type="project" value="TreeGrafter"/>
</dbReference>
<evidence type="ECO:0000313" key="4">
    <source>
        <dbReference type="Proteomes" id="UP000327039"/>
    </source>
</evidence>
<dbReference type="OrthoDB" id="9046151at2"/>
<organism evidence="3 4">
    <name type="scientific">Microbacterium radiodurans</name>
    <dbReference type="NCBI Taxonomy" id="661398"/>
    <lineage>
        <taxon>Bacteria</taxon>
        <taxon>Bacillati</taxon>
        <taxon>Actinomycetota</taxon>
        <taxon>Actinomycetes</taxon>
        <taxon>Micrococcales</taxon>
        <taxon>Microbacteriaceae</taxon>
        <taxon>Microbacterium</taxon>
    </lineage>
</organism>
<dbReference type="Proteomes" id="UP000327039">
    <property type="component" value="Unassembled WGS sequence"/>
</dbReference>
<proteinExistence type="predicted"/>
<protein>
    <submittedName>
        <fullName evidence="3">ABC transporter substrate-binding protein</fullName>
    </submittedName>
</protein>
<feature type="signal peptide" evidence="1">
    <location>
        <begin position="1"/>
        <end position="26"/>
    </location>
</feature>
<feature type="chain" id="PRO_5023884910" evidence="1">
    <location>
        <begin position="27"/>
        <end position="536"/>
    </location>
</feature>
<keyword evidence="1" id="KW-0732">Signal</keyword>
<dbReference type="GO" id="GO:0043190">
    <property type="term" value="C:ATP-binding cassette (ABC) transporter complex"/>
    <property type="evidence" value="ECO:0007669"/>
    <property type="project" value="InterPro"/>
</dbReference>
<gene>
    <name evidence="3" type="ORF">F6B42_06535</name>
</gene>
<dbReference type="PANTHER" id="PTHR30290:SF83">
    <property type="entry name" value="ABC TRANSPORTER SUBSTRATE-BINDING PROTEIN"/>
    <property type="match status" value="1"/>
</dbReference>
<dbReference type="RefSeq" id="WP_150418834.1">
    <property type="nucleotide sequence ID" value="NZ_VYRZ01000002.1"/>
</dbReference>
<dbReference type="InterPro" id="IPR039424">
    <property type="entry name" value="SBP_5"/>
</dbReference>
<dbReference type="SUPFAM" id="SSF53850">
    <property type="entry name" value="Periplasmic binding protein-like II"/>
    <property type="match status" value="1"/>
</dbReference>
<dbReference type="CDD" id="cd00995">
    <property type="entry name" value="PBP2_NikA_DppA_OppA_like"/>
    <property type="match status" value="1"/>
</dbReference>
<dbReference type="Gene3D" id="3.90.76.10">
    <property type="entry name" value="Dipeptide-binding Protein, Domain 1"/>
    <property type="match status" value="1"/>
</dbReference>
<reference evidence="4" key="1">
    <citation type="submission" date="2019-09" db="EMBL/GenBank/DDBJ databases">
        <title>Mumia zhuanghuii sp. nov. isolated from the intestinal contents of plateau pika (Ochotona curzoniae) in the Qinghai-Tibet plateau of China.</title>
        <authorList>
            <person name="Tian Z."/>
        </authorList>
    </citation>
    <scope>NUCLEOTIDE SEQUENCE [LARGE SCALE GENOMIC DNA]</scope>
    <source>
        <strain evidence="4">DSM 25564</strain>
    </source>
</reference>
<feature type="domain" description="Solute-binding protein family 5" evidence="2">
    <location>
        <begin position="83"/>
        <end position="458"/>
    </location>
</feature>
<dbReference type="PANTHER" id="PTHR30290">
    <property type="entry name" value="PERIPLASMIC BINDING COMPONENT OF ABC TRANSPORTER"/>
    <property type="match status" value="1"/>
</dbReference>
<comment type="caution">
    <text evidence="3">The sequence shown here is derived from an EMBL/GenBank/DDBJ whole genome shotgun (WGS) entry which is preliminary data.</text>
</comment>
<dbReference type="InterPro" id="IPR000914">
    <property type="entry name" value="SBP_5_dom"/>
</dbReference>
<dbReference type="Pfam" id="PF00496">
    <property type="entry name" value="SBP_bac_5"/>
    <property type="match status" value="1"/>
</dbReference>
<dbReference type="Gene3D" id="3.40.190.10">
    <property type="entry name" value="Periplasmic binding protein-like II"/>
    <property type="match status" value="1"/>
</dbReference>
<sequence length="536" mass="56896">MSRRRWGVGAIALVSAVTLTLTGCSAGGDGDTGGGSNASAIITTNGTEPQNPLVTFGTTETGGGRILTSIYAGLVSYNADGSIQNEVASSIESDDNVVWTITVADGWTFSNGDAITAQTFVDTWTAGAQDVDGAYWFYTIEGASDDGSTAPTGLEVVDDMTFTVTLKAPDADFPLRLGYTAYMPLPSVAFDDLAAFGESPIGNGPYMLEDEGAWRHNEGINLVPNPDYNGVREVANDGLNIVFYTSLESAYADAQGGNLDVLDTVPDTAFATYENDFPERSVNQPAAIYQGFNVPFYLPGFGNDEEGQLRRAAISMAINRDEITETIFQGTRTPATDFTSPVVEGWSDDLPGSEVLEYNPEEAKAKWAEAEAINAYTGPFTLAYNSDGGHQAWVDAVANSISNTLGIEASGLPFPTFAAALDLRTTGTLTGATRAGWQADYPSQGNFLSAQYSTGGSSNYEGYTNPEFDALLTEAASAPSVEDAAGLYEQAQEILMRDLPSVPLWYQNAVGVWGEGVENVVFGWDSVPLYNQVTKG</sequence>
<name>A0A5J5IRI0_9MICO</name>
<keyword evidence="4" id="KW-1185">Reference proteome</keyword>
<evidence type="ECO:0000256" key="1">
    <source>
        <dbReference type="SAM" id="SignalP"/>
    </source>
</evidence>
<dbReference type="Gene3D" id="3.10.105.10">
    <property type="entry name" value="Dipeptide-binding Protein, Domain 3"/>
    <property type="match status" value="1"/>
</dbReference>
<dbReference type="EMBL" id="VYRZ01000002">
    <property type="protein sequence ID" value="KAA9086661.1"/>
    <property type="molecule type" value="Genomic_DNA"/>
</dbReference>
<accession>A0A5J5IRI0</accession>
<dbReference type="GO" id="GO:0042597">
    <property type="term" value="C:periplasmic space"/>
    <property type="evidence" value="ECO:0007669"/>
    <property type="project" value="UniProtKB-ARBA"/>
</dbReference>